<evidence type="ECO:0000256" key="1">
    <source>
        <dbReference type="SAM" id="Phobius"/>
    </source>
</evidence>
<geneLocation type="mitochondrion" evidence="2"/>
<feature type="transmembrane region" description="Helical" evidence="1">
    <location>
        <begin position="20"/>
        <end position="38"/>
    </location>
</feature>
<name>A0A288PZV5_STELY</name>
<feature type="transmembrane region" description="Helical" evidence="1">
    <location>
        <begin position="139"/>
        <end position="166"/>
    </location>
</feature>
<keyword evidence="1" id="KW-0472">Membrane</keyword>
<keyword evidence="2" id="KW-0496">Mitochondrion</keyword>
<dbReference type="AlphaFoldDB" id="A0A288PZV5"/>
<sequence length="472" mass="53470">MSDSTRVLNTKSFLIKLKTTPYYGSLVILLGILVIILAKLEWNIPQTIEVLFLYLVLISLLVFSYNNLEIHNYGSDFGLYLGYCISRLEGCIANSMCNDLYLATLFIIGISMIMISLVGSDKNKSLIGKLNFLIKNFEFILPFMICMFIFIFVLNIFLLLCGIGVSISTVNLTLFCYTLFCKVVLIRIVITLVVSAYTKEFKLNSFSLSVSSVIFMFILGWINCYYVIPLVKFILALGLTNATHIFDRISLLFENTASKNSNSESLANGTQPLAEGIYNIITKFPIIGRLLYSFRSNNFNYSISSPFRSSYNEVIKNNINIYPLTKISKFTRIDIARIVENKVELFYSYKGNISSLEVQLKNYSLYLRNLISNFVSNHSNLTCKINLICADQIVSINTTFKNGHLEEFNLNRTNLNFSNKVDKNAASNVNFLNSLLNTQCSKDLFDISPATQPQPPGLMAPRLKKTLFRTNS</sequence>
<keyword evidence="1" id="KW-0812">Transmembrane</keyword>
<dbReference type="GeneID" id="34724882"/>
<gene>
    <name evidence="2" type="primary">orf472</name>
</gene>
<accession>A0A288PZV5</accession>
<reference evidence="2" key="1">
    <citation type="journal article" date="2017" name="PLoS ONE">
        <title>The mitochondrial genome of the plant-pathogenic fungus Stemphylium lycopersici uncovers a dynamic structure due to repetitive and mobile elements.</title>
        <authorList>
            <person name="Franco M.E.E."/>
            <person name="Lopez S.M.Y."/>
            <person name="Medina R."/>
            <person name="Lucentini C.G."/>
            <person name="Troncozo M.I."/>
            <person name="Pastorino G.N."/>
            <person name="Saparrat M.C.N."/>
            <person name="Balatti P.A."/>
        </authorList>
    </citation>
    <scope>NUCLEOTIDE SEQUENCE</scope>
    <source>
        <strain evidence="2">CIDEFI-216</strain>
    </source>
</reference>
<feature type="transmembrane region" description="Helical" evidence="1">
    <location>
        <begin position="206"/>
        <end position="228"/>
    </location>
</feature>
<dbReference type="RefSeq" id="YP_009433990.1">
    <property type="nucleotide sequence ID" value="NC_036039.1"/>
</dbReference>
<organism evidence="2">
    <name type="scientific">Stemphylium lycopersici</name>
    <name type="common">Tomato gray leaf spot disease fungus</name>
    <name type="synonym">Thyrospora lycopersici</name>
    <dbReference type="NCBI Taxonomy" id="183478"/>
    <lineage>
        <taxon>Eukaryota</taxon>
        <taxon>Fungi</taxon>
        <taxon>Dikarya</taxon>
        <taxon>Ascomycota</taxon>
        <taxon>Pezizomycotina</taxon>
        <taxon>Dothideomycetes</taxon>
        <taxon>Pleosporomycetidae</taxon>
        <taxon>Pleosporales</taxon>
        <taxon>Pleosporineae</taxon>
        <taxon>Pleosporaceae</taxon>
        <taxon>Stemphylium</taxon>
    </lineage>
</organism>
<feature type="transmembrane region" description="Helical" evidence="1">
    <location>
        <begin position="100"/>
        <end position="118"/>
    </location>
</feature>
<dbReference type="EMBL" id="KX453765">
    <property type="protein sequence ID" value="AOS52844.1"/>
    <property type="molecule type" value="Genomic_DNA"/>
</dbReference>
<feature type="transmembrane region" description="Helical" evidence="1">
    <location>
        <begin position="172"/>
        <end position="194"/>
    </location>
</feature>
<proteinExistence type="predicted"/>
<protein>
    <submittedName>
        <fullName evidence="2">Uncharacterized protein</fullName>
    </submittedName>
</protein>
<evidence type="ECO:0000313" key="2">
    <source>
        <dbReference type="EMBL" id="AOS52844.1"/>
    </source>
</evidence>
<keyword evidence="1" id="KW-1133">Transmembrane helix</keyword>
<feature type="transmembrane region" description="Helical" evidence="1">
    <location>
        <begin position="50"/>
        <end position="68"/>
    </location>
</feature>